<dbReference type="PANTHER" id="PTHR14221">
    <property type="entry name" value="WD REPEAT DOMAIN 44"/>
    <property type="match status" value="1"/>
</dbReference>
<dbReference type="EMBL" id="JAXQNO010000021">
    <property type="protein sequence ID" value="KAK4769568.1"/>
    <property type="molecule type" value="Genomic_DNA"/>
</dbReference>
<protein>
    <submittedName>
        <fullName evidence="3">Uncharacterized protein</fullName>
    </submittedName>
</protein>
<evidence type="ECO:0000313" key="3">
    <source>
        <dbReference type="EMBL" id="KAK4769568.1"/>
    </source>
</evidence>
<sequence>MEYGWLRRFGVGACVSKGVIDDTTAKSDDLELVSGMKMRKALTHSYKKTHRELSSLYAGQEFLAHRGSISTMKLSTDGRFLASSGDSWQALISYHEVHISLLSALMCV</sequence>
<reference evidence="3 4" key="1">
    <citation type="journal article" date="2023" name="Hortic Res">
        <title>Pangenome of water caltrop reveals structural variations and asymmetric subgenome divergence after allopolyploidization.</title>
        <authorList>
            <person name="Zhang X."/>
            <person name="Chen Y."/>
            <person name="Wang L."/>
            <person name="Yuan Y."/>
            <person name="Fang M."/>
            <person name="Shi L."/>
            <person name="Lu R."/>
            <person name="Comes H.P."/>
            <person name="Ma Y."/>
            <person name="Chen Y."/>
            <person name="Huang G."/>
            <person name="Zhou Y."/>
            <person name="Zheng Z."/>
            <person name="Qiu Y."/>
        </authorList>
    </citation>
    <scope>NUCLEOTIDE SEQUENCE [LARGE SCALE GENOMIC DNA]</scope>
    <source>
        <strain evidence="3">F231</strain>
    </source>
</reference>
<accession>A0AAN7KS88</accession>
<evidence type="ECO:0000256" key="2">
    <source>
        <dbReference type="ARBA" id="ARBA00022737"/>
    </source>
</evidence>
<gene>
    <name evidence="3" type="ORF">SAY86_027718</name>
</gene>
<comment type="caution">
    <text evidence="3">The sequence shown here is derived from an EMBL/GenBank/DDBJ whole genome shotgun (WGS) entry which is preliminary data.</text>
</comment>
<evidence type="ECO:0000313" key="4">
    <source>
        <dbReference type="Proteomes" id="UP001346149"/>
    </source>
</evidence>
<keyword evidence="1" id="KW-0853">WD repeat</keyword>
<dbReference type="PANTHER" id="PTHR14221:SF5">
    <property type="entry name" value="TRANSDUCIN_WD40 REPEAT-LIKE SUPERFAMILY PROTEIN"/>
    <property type="match status" value="1"/>
</dbReference>
<evidence type="ECO:0000256" key="1">
    <source>
        <dbReference type="ARBA" id="ARBA00022574"/>
    </source>
</evidence>
<keyword evidence="2" id="KW-0677">Repeat</keyword>
<proteinExistence type="predicted"/>
<name>A0AAN7KS88_TRANT</name>
<dbReference type="Proteomes" id="UP001346149">
    <property type="component" value="Unassembled WGS sequence"/>
</dbReference>
<dbReference type="InterPro" id="IPR040324">
    <property type="entry name" value="WDR44/Dgr2"/>
</dbReference>
<organism evidence="3 4">
    <name type="scientific">Trapa natans</name>
    <name type="common">Water chestnut</name>
    <dbReference type="NCBI Taxonomy" id="22666"/>
    <lineage>
        <taxon>Eukaryota</taxon>
        <taxon>Viridiplantae</taxon>
        <taxon>Streptophyta</taxon>
        <taxon>Embryophyta</taxon>
        <taxon>Tracheophyta</taxon>
        <taxon>Spermatophyta</taxon>
        <taxon>Magnoliopsida</taxon>
        <taxon>eudicotyledons</taxon>
        <taxon>Gunneridae</taxon>
        <taxon>Pentapetalae</taxon>
        <taxon>rosids</taxon>
        <taxon>malvids</taxon>
        <taxon>Myrtales</taxon>
        <taxon>Lythraceae</taxon>
        <taxon>Trapa</taxon>
    </lineage>
</organism>
<keyword evidence="4" id="KW-1185">Reference proteome</keyword>
<dbReference type="AlphaFoldDB" id="A0AAN7KS88"/>